<dbReference type="Proteomes" id="UP000321917">
    <property type="component" value="Unassembled WGS sequence"/>
</dbReference>
<gene>
    <name evidence="3" type="ORF">ESZ26_05820</name>
    <name evidence="4" type="ORF">ESZ27_08220</name>
</gene>
<reference evidence="4 6" key="1">
    <citation type="submission" date="2019-07" db="EMBL/GenBank/DDBJ databases">
        <title>Genomes of sea-ice associated Colwellia species.</title>
        <authorList>
            <person name="Bowman J.P."/>
        </authorList>
    </citation>
    <scope>NUCLEOTIDE SEQUENCE [LARGE SCALE GENOMIC DNA]</scope>
    <source>
        <strain evidence="3 5">ACAM 607</strain>
        <strain evidence="4 6">IC036</strain>
    </source>
</reference>
<dbReference type="Proteomes" id="UP000321525">
    <property type="component" value="Unassembled WGS sequence"/>
</dbReference>
<organism evidence="4 6">
    <name type="scientific">Colwellia hornerae</name>
    <dbReference type="NCBI Taxonomy" id="89402"/>
    <lineage>
        <taxon>Bacteria</taxon>
        <taxon>Pseudomonadati</taxon>
        <taxon>Pseudomonadota</taxon>
        <taxon>Gammaproteobacteria</taxon>
        <taxon>Alteromonadales</taxon>
        <taxon>Colwelliaceae</taxon>
        <taxon>Colwellia</taxon>
    </lineage>
</organism>
<protein>
    <submittedName>
        <fullName evidence="4">Inovirus Gp2 family protein</fullName>
    </submittedName>
</protein>
<dbReference type="OrthoDB" id="5593782at2"/>
<keyword evidence="5" id="KW-1185">Reference proteome</keyword>
<dbReference type="RefSeq" id="WP_146798809.1">
    <property type="nucleotide sequence ID" value="NZ_VOLP01000007.1"/>
</dbReference>
<evidence type="ECO:0000313" key="3">
    <source>
        <dbReference type="EMBL" id="TWX61255.1"/>
    </source>
</evidence>
<dbReference type="AlphaFoldDB" id="A0A5C6QFX9"/>
<dbReference type="InterPro" id="IPR057271">
    <property type="entry name" value="YagK_YfjJ_C"/>
</dbReference>
<feature type="region of interest" description="Disordered" evidence="1">
    <location>
        <begin position="169"/>
        <end position="195"/>
    </location>
</feature>
<evidence type="ECO:0000313" key="6">
    <source>
        <dbReference type="Proteomes" id="UP000321917"/>
    </source>
</evidence>
<evidence type="ECO:0000313" key="5">
    <source>
        <dbReference type="Proteomes" id="UP000321525"/>
    </source>
</evidence>
<dbReference type="Pfam" id="PF11726">
    <property type="entry name" value="YagK_YfjJ_C"/>
    <property type="match status" value="1"/>
</dbReference>
<evidence type="ECO:0000259" key="2">
    <source>
        <dbReference type="Pfam" id="PF11726"/>
    </source>
</evidence>
<evidence type="ECO:0000256" key="1">
    <source>
        <dbReference type="SAM" id="MobiDB-lite"/>
    </source>
</evidence>
<proteinExistence type="predicted"/>
<feature type="domain" description="YagK/YfjJ C-terminal" evidence="2">
    <location>
        <begin position="43"/>
        <end position="177"/>
    </location>
</feature>
<dbReference type="EMBL" id="VOLR01000006">
    <property type="protein sequence ID" value="TWX61255.1"/>
    <property type="molecule type" value="Genomic_DNA"/>
</dbReference>
<comment type="caution">
    <text evidence="4">The sequence shown here is derived from an EMBL/GenBank/DDBJ whole genome shotgun (WGS) entry which is preliminary data.</text>
</comment>
<dbReference type="EMBL" id="VOLQ01000012">
    <property type="protein sequence ID" value="TWX67698.1"/>
    <property type="molecule type" value="Genomic_DNA"/>
</dbReference>
<name>A0A5C6QFX9_9GAMM</name>
<evidence type="ECO:0000313" key="4">
    <source>
        <dbReference type="EMBL" id="TWX67698.1"/>
    </source>
</evidence>
<sequence>MKKVTKSQTITMDGIELDINTKDYSGCYINILQIFKNKIDTMLTYHCKVFTYRFDLHLKSATDYSEGVSKFIKKLRKKLRSIWDLEKMGYIWAREQHDAEAQHYHFCLMLDGNKIQNSKNLRKTLMEIATQMEMTLGYCERPTEMLNRTNLITYKALFKRLSYLAKERGKEVGKRKKTANNYSSNRIKPNPKSIWRGHKDDFVKLHKLSEG</sequence>
<accession>A0A5C6QFX9</accession>